<organism evidence="2 3">
    <name type="scientific">Natronospirillum operosum</name>
    <dbReference type="NCBI Taxonomy" id="2759953"/>
    <lineage>
        <taxon>Bacteria</taxon>
        <taxon>Pseudomonadati</taxon>
        <taxon>Pseudomonadota</taxon>
        <taxon>Gammaproteobacteria</taxon>
        <taxon>Oceanospirillales</taxon>
        <taxon>Natronospirillaceae</taxon>
        <taxon>Natronospirillum</taxon>
    </lineage>
</organism>
<dbReference type="RefSeq" id="WP_135481684.1">
    <property type="nucleotide sequence ID" value="NZ_SRMF01000001.1"/>
</dbReference>
<dbReference type="PANTHER" id="PTHR43138">
    <property type="entry name" value="ACETYLTRANSFERASE, GNAT FAMILY"/>
    <property type="match status" value="1"/>
</dbReference>
<dbReference type="Proteomes" id="UP000297475">
    <property type="component" value="Unassembled WGS sequence"/>
</dbReference>
<dbReference type="Gene3D" id="3.40.630.30">
    <property type="match status" value="1"/>
</dbReference>
<dbReference type="EMBL" id="SRMF01000001">
    <property type="protein sequence ID" value="TGG95755.1"/>
    <property type="molecule type" value="Genomic_DNA"/>
</dbReference>
<protein>
    <submittedName>
        <fullName evidence="2">GNAT family N-acetyltransferase</fullName>
    </submittedName>
</protein>
<dbReference type="OrthoDB" id="9788300at2"/>
<dbReference type="PANTHER" id="PTHR43138:SF1">
    <property type="entry name" value="N-ACETYLTRANSFERASE ACA1"/>
    <property type="match status" value="1"/>
</dbReference>
<evidence type="ECO:0000259" key="1">
    <source>
        <dbReference type="PROSITE" id="PS51186"/>
    </source>
</evidence>
<keyword evidence="2" id="KW-0808">Transferase</keyword>
<feature type="domain" description="N-acetyltransferase" evidence="1">
    <location>
        <begin position="1"/>
        <end position="162"/>
    </location>
</feature>
<comment type="caution">
    <text evidence="2">The sequence shown here is derived from an EMBL/GenBank/DDBJ whole genome shotgun (WGS) entry which is preliminary data.</text>
</comment>
<keyword evidence="3" id="KW-1185">Reference proteome</keyword>
<dbReference type="SUPFAM" id="SSF55729">
    <property type="entry name" value="Acyl-CoA N-acyltransferases (Nat)"/>
    <property type="match status" value="1"/>
</dbReference>
<dbReference type="InterPro" id="IPR016181">
    <property type="entry name" value="Acyl_CoA_acyltransferase"/>
</dbReference>
<reference evidence="2 3" key="1">
    <citation type="submission" date="2019-04" db="EMBL/GenBank/DDBJ databases">
        <title>Natronospirillum operosus gen. nov., sp. nov., a haloalkaliphilic satellite isolated from decaying biomass of laboratory culture of cyanobacterium Geitlerinema sp. and proposal of Natronospirillaceae fam. nov. and Saccharospirillaceae fam. nov.</title>
        <authorList>
            <person name="Kevbrin V."/>
            <person name="Boltyanskaya Y."/>
            <person name="Koziaeva V."/>
            <person name="Grouzdev D.S."/>
            <person name="Park M."/>
            <person name="Cho J."/>
        </authorList>
    </citation>
    <scope>NUCLEOTIDE SEQUENCE [LARGE SCALE GENOMIC DNA]</scope>
    <source>
        <strain evidence="2 3">G-116</strain>
    </source>
</reference>
<name>A0A4Z0WKJ8_9GAMM</name>
<accession>A0A4Z0WKJ8</accession>
<evidence type="ECO:0000313" key="2">
    <source>
        <dbReference type="EMBL" id="TGG95755.1"/>
    </source>
</evidence>
<dbReference type="InterPro" id="IPR052742">
    <property type="entry name" value="Mito_N-acetyltransferase"/>
</dbReference>
<dbReference type="PROSITE" id="PS51186">
    <property type="entry name" value="GNAT"/>
    <property type="match status" value="1"/>
</dbReference>
<sequence>MTIRDYQDADWPALWPILHSVFRAGDTYAVEPAISEQDAQTYWTRLPRRTLVMTGDDGSLLGTYYLKTNQPGPGRHVCNCGYIVAAAARGQGVASALCRHSMKLARELGYDAMQYNFVASTNSGAVRLWQQHGFEIVGTLPGAFRHPQQGDVDAYVMYQQLTA</sequence>
<dbReference type="GO" id="GO:0016747">
    <property type="term" value="F:acyltransferase activity, transferring groups other than amino-acyl groups"/>
    <property type="evidence" value="ECO:0007669"/>
    <property type="project" value="InterPro"/>
</dbReference>
<dbReference type="CDD" id="cd04301">
    <property type="entry name" value="NAT_SF"/>
    <property type="match status" value="1"/>
</dbReference>
<dbReference type="AlphaFoldDB" id="A0A4Z0WKJ8"/>
<dbReference type="Pfam" id="PF00583">
    <property type="entry name" value="Acetyltransf_1"/>
    <property type="match status" value="1"/>
</dbReference>
<evidence type="ECO:0000313" key="3">
    <source>
        <dbReference type="Proteomes" id="UP000297475"/>
    </source>
</evidence>
<proteinExistence type="predicted"/>
<dbReference type="InterPro" id="IPR000182">
    <property type="entry name" value="GNAT_dom"/>
</dbReference>
<gene>
    <name evidence="2" type="ORF">E4656_04925</name>
</gene>